<dbReference type="AlphaFoldDB" id="A0A1G8GZ20"/>
<feature type="transmembrane region" description="Helical" evidence="14">
    <location>
        <begin position="93"/>
        <end position="114"/>
    </location>
</feature>
<comment type="function">
    <text evidence="10">The phosphoenolpyruvate-dependent sugar phosphotransferase system (sugar PTS), a major carbohydrate active transport system, catalyzes the phosphorylation of incoming sugar substrates concomitantly with their translocation across the cell membrane. The enzyme II UlaABC PTS system is involved in ascorbate transport.</text>
</comment>
<evidence type="ECO:0000256" key="10">
    <source>
        <dbReference type="ARBA" id="ARBA00037387"/>
    </source>
</evidence>
<evidence type="ECO:0000256" key="11">
    <source>
        <dbReference type="ARBA" id="ARBA00038218"/>
    </source>
</evidence>
<feature type="transmembrane region" description="Helical" evidence="14">
    <location>
        <begin position="416"/>
        <end position="433"/>
    </location>
</feature>
<dbReference type="PANTHER" id="PTHR33843">
    <property type="entry name" value="ASCORBATE-SPECIFIC PTS SYSTEM EIIC COMPONENT"/>
    <property type="match status" value="1"/>
</dbReference>
<evidence type="ECO:0000313" key="15">
    <source>
        <dbReference type="EMBL" id="SDH99638.1"/>
    </source>
</evidence>
<organism evidence="15 16">
    <name type="scientific">Agrococcus jejuensis</name>
    <dbReference type="NCBI Taxonomy" id="399736"/>
    <lineage>
        <taxon>Bacteria</taxon>
        <taxon>Bacillati</taxon>
        <taxon>Actinomycetota</taxon>
        <taxon>Actinomycetes</taxon>
        <taxon>Micrococcales</taxon>
        <taxon>Microbacteriaceae</taxon>
        <taxon>Agrococcus</taxon>
    </lineage>
</organism>
<evidence type="ECO:0000256" key="3">
    <source>
        <dbReference type="ARBA" id="ARBA00022448"/>
    </source>
</evidence>
<reference evidence="16" key="1">
    <citation type="submission" date="2016-10" db="EMBL/GenBank/DDBJ databases">
        <authorList>
            <person name="Varghese N."/>
            <person name="Submissions S."/>
        </authorList>
    </citation>
    <scope>NUCLEOTIDE SEQUENCE [LARGE SCALE GENOMIC DNA]</scope>
    <source>
        <strain evidence="16">DSM 22002</strain>
    </source>
</reference>
<comment type="subunit">
    <text evidence="2">Homodimer.</text>
</comment>
<dbReference type="Proteomes" id="UP000198822">
    <property type="component" value="Chromosome I"/>
</dbReference>
<evidence type="ECO:0000256" key="13">
    <source>
        <dbReference type="ARBA" id="ARBA00042859"/>
    </source>
</evidence>
<evidence type="ECO:0000256" key="6">
    <source>
        <dbReference type="ARBA" id="ARBA00022683"/>
    </source>
</evidence>
<keyword evidence="4" id="KW-1003">Cell membrane</keyword>
<gene>
    <name evidence="15" type="ORF">SAMN04489720_3137</name>
</gene>
<keyword evidence="5" id="KW-0762">Sugar transport</keyword>
<keyword evidence="16" id="KW-1185">Reference proteome</keyword>
<dbReference type="RefSeq" id="WP_092506543.1">
    <property type="nucleotide sequence ID" value="NZ_LT629695.1"/>
</dbReference>
<dbReference type="GO" id="GO:0005886">
    <property type="term" value="C:plasma membrane"/>
    <property type="evidence" value="ECO:0007669"/>
    <property type="project" value="UniProtKB-SubCell"/>
</dbReference>
<evidence type="ECO:0000256" key="12">
    <source>
        <dbReference type="ARBA" id="ARBA00039702"/>
    </source>
</evidence>
<dbReference type="NCBIfam" id="NF006920">
    <property type="entry name" value="PRK09410.1-2"/>
    <property type="match status" value="1"/>
</dbReference>
<dbReference type="GO" id="GO:0009401">
    <property type="term" value="P:phosphoenolpyruvate-dependent sugar phosphotransferase system"/>
    <property type="evidence" value="ECO:0007669"/>
    <property type="project" value="UniProtKB-KW"/>
</dbReference>
<feature type="transmembrane region" description="Helical" evidence="14">
    <location>
        <begin position="148"/>
        <end position="169"/>
    </location>
</feature>
<keyword evidence="7 14" id="KW-0812">Transmembrane</keyword>
<evidence type="ECO:0000256" key="4">
    <source>
        <dbReference type="ARBA" id="ARBA00022475"/>
    </source>
</evidence>
<dbReference type="STRING" id="399736.SAMN04489720_3137"/>
<comment type="similarity">
    <text evidence="11">Belongs to the UlaA family.</text>
</comment>
<dbReference type="EMBL" id="LT629695">
    <property type="protein sequence ID" value="SDH99638.1"/>
    <property type="molecule type" value="Genomic_DNA"/>
</dbReference>
<evidence type="ECO:0000313" key="16">
    <source>
        <dbReference type="Proteomes" id="UP000198822"/>
    </source>
</evidence>
<keyword evidence="3" id="KW-0813">Transport</keyword>
<feature type="transmembrane region" description="Helical" evidence="14">
    <location>
        <begin position="121"/>
        <end position="142"/>
    </location>
</feature>
<feature type="transmembrane region" description="Helical" evidence="14">
    <location>
        <begin position="378"/>
        <end position="404"/>
    </location>
</feature>
<dbReference type="OrthoDB" id="9796178at2"/>
<sequence length="434" mass="45673">MPVIDWIIANVLTQASIVIASVALLGLLLQRKGPGETIIGTFKTLLGFQVLAAGSSIIVGTLTYFGVVFESAFGLTGIVPSIEAVNGFATNDLGLGGEIALTFLGIFVVNILLARITPWKYIFLTGQAILWMATMTVIFASAAGLPSWAVIVVSSIVGGIFAVAMPAIAQPIVRRITGNDSIALGHFCTVGYMVEAGVAYAVRDRKVERDGGKQSSWEELKLPRSLEFLQDTYMSLAVVMVPLFTITAIVAGPDAVTEFTGDTDFVMYAFMQSIQFVVGVYVLMAGVRLMLGEIVPAFRGISMRLVPNAKPALDCPVLFPYAPNSVIIGFITTTVGTLIAMFGLPLLGFAVIVPGMLTNFFAGGTAGIFGNAVGGRRGAIVGGVVHGLFITLLPALLVTAFLSLGFPNLSATDSDTIVAALFFAFIVGPIMRAL</sequence>
<evidence type="ECO:0000256" key="14">
    <source>
        <dbReference type="SAM" id="Phobius"/>
    </source>
</evidence>
<feature type="transmembrane region" description="Helical" evidence="14">
    <location>
        <begin position="312"/>
        <end position="332"/>
    </location>
</feature>
<evidence type="ECO:0000256" key="1">
    <source>
        <dbReference type="ARBA" id="ARBA00004651"/>
    </source>
</evidence>
<evidence type="ECO:0000256" key="9">
    <source>
        <dbReference type="ARBA" id="ARBA00023136"/>
    </source>
</evidence>
<feature type="transmembrane region" description="Helical" evidence="14">
    <location>
        <begin position="50"/>
        <end position="73"/>
    </location>
</feature>
<keyword evidence="9 14" id="KW-0472">Membrane</keyword>
<keyword evidence="8 14" id="KW-1133">Transmembrane helix</keyword>
<dbReference type="InterPro" id="IPR051562">
    <property type="entry name" value="Ascorbate-PTS_EIIC"/>
</dbReference>
<evidence type="ECO:0000256" key="7">
    <source>
        <dbReference type="ARBA" id="ARBA00022692"/>
    </source>
</evidence>
<evidence type="ECO:0000256" key="8">
    <source>
        <dbReference type="ARBA" id="ARBA00022989"/>
    </source>
</evidence>
<feature type="transmembrane region" description="Helical" evidence="14">
    <location>
        <begin position="265"/>
        <end position="291"/>
    </location>
</feature>
<dbReference type="Pfam" id="PF03611">
    <property type="entry name" value="EIIC-GAT"/>
    <property type="match status" value="1"/>
</dbReference>
<evidence type="ECO:0000256" key="2">
    <source>
        <dbReference type="ARBA" id="ARBA00011738"/>
    </source>
</evidence>
<keyword evidence="6" id="KW-0598">Phosphotransferase system</keyword>
<comment type="subcellular location">
    <subcellularLocation>
        <location evidence="1">Cell membrane</location>
        <topology evidence="1">Multi-pass membrane protein</topology>
    </subcellularLocation>
</comment>
<accession>A0A1G8GZ20</accession>
<evidence type="ECO:0000256" key="5">
    <source>
        <dbReference type="ARBA" id="ARBA00022597"/>
    </source>
</evidence>
<feature type="transmembrane region" description="Helical" evidence="14">
    <location>
        <begin position="233"/>
        <end position="253"/>
    </location>
</feature>
<name>A0A1G8GZ20_9MICO</name>
<dbReference type="PANTHER" id="PTHR33843:SF4">
    <property type="entry name" value="ASCORBATE-SPECIFIC PTS SYSTEM EIIC COMPONENT"/>
    <property type="match status" value="1"/>
</dbReference>
<feature type="transmembrane region" description="Helical" evidence="14">
    <location>
        <begin position="6"/>
        <end position="29"/>
    </location>
</feature>
<protein>
    <recommendedName>
        <fullName evidence="12">Ascorbate-specific PTS system EIIC component</fullName>
    </recommendedName>
    <alternativeName>
        <fullName evidence="13">Ascorbate-specific permease IIC component UlaA</fullName>
    </alternativeName>
</protein>
<dbReference type="InterPro" id="IPR004703">
    <property type="entry name" value="PTS_sugar-sp_permease"/>
</dbReference>
<proteinExistence type="inferred from homology"/>